<feature type="compositionally biased region" description="Basic residues" evidence="1">
    <location>
        <begin position="53"/>
        <end position="64"/>
    </location>
</feature>
<dbReference type="AlphaFoldDB" id="A0A559IQ89"/>
<feature type="region of interest" description="Disordered" evidence="1">
    <location>
        <begin position="40"/>
        <end position="64"/>
    </location>
</feature>
<evidence type="ECO:0000256" key="1">
    <source>
        <dbReference type="SAM" id="MobiDB-lite"/>
    </source>
</evidence>
<evidence type="ECO:0000313" key="2">
    <source>
        <dbReference type="EMBL" id="TVX89805.1"/>
    </source>
</evidence>
<name>A0A559IQ89_9BACL</name>
<dbReference type="RefSeq" id="WP_028594536.1">
    <property type="nucleotide sequence ID" value="NZ_VNJK01000002.1"/>
</dbReference>
<evidence type="ECO:0000313" key="3">
    <source>
        <dbReference type="Proteomes" id="UP000318102"/>
    </source>
</evidence>
<protein>
    <submittedName>
        <fullName evidence="2">YjzC family protein</fullName>
    </submittedName>
</protein>
<dbReference type="Proteomes" id="UP000318102">
    <property type="component" value="Unassembled WGS sequence"/>
</dbReference>
<dbReference type="OrthoDB" id="5244304at2"/>
<sequence length="64" mass="7525">MGERTEYNPGDRAPNDAIYMEVGENSFHTEIMNPKQIRLKKGDHFPETTNKDRKWKKKSHALTH</sequence>
<dbReference type="Pfam" id="PF14168">
    <property type="entry name" value="YjzC"/>
    <property type="match status" value="1"/>
</dbReference>
<proteinExistence type="predicted"/>
<accession>A0A559IQ89</accession>
<keyword evidence="3" id="KW-1185">Reference proteome</keyword>
<dbReference type="InterPro" id="IPR025549">
    <property type="entry name" value="YjzC"/>
</dbReference>
<dbReference type="EMBL" id="VNJK01000002">
    <property type="protein sequence ID" value="TVX89805.1"/>
    <property type="molecule type" value="Genomic_DNA"/>
</dbReference>
<gene>
    <name evidence="2" type="ORF">FPZ44_18835</name>
</gene>
<comment type="caution">
    <text evidence="2">The sequence shown here is derived from an EMBL/GenBank/DDBJ whole genome shotgun (WGS) entry which is preliminary data.</text>
</comment>
<feature type="compositionally biased region" description="Basic and acidic residues" evidence="1">
    <location>
        <begin position="40"/>
        <end position="52"/>
    </location>
</feature>
<organism evidence="2 3">
    <name type="scientific">Paenibacillus agilis</name>
    <dbReference type="NCBI Taxonomy" id="3020863"/>
    <lineage>
        <taxon>Bacteria</taxon>
        <taxon>Bacillati</taxon>
        <taxon>Bacillota</taxon>
        <taxon>Bacilli</taxon>
        <taxon>Bacillales</taxon>
        <taxon>Paenibacillaceae</taxon>
        <taxon>Paenibacillus</taxon>
    </lineage>
</organism>
<reference evidence="2 3" key="1">
    <citation type="submission" date="2019-07" db="EMBL/GenBank/DDBJ databases">
        <authorList>
            <person name="Kim J."/>
        </authorList>
    </citation>
    <scope>NUCLEOTIDE SEQUENCE [LARGE SCALE GENOMIC DNA]</scope>
    <source>
        <strain evidence="2 3">N4</strain>
    </source>
</reference>